<keyword evidence="1" id="KW-0805">Transcription regulation</keyword>
<comment type="caution">
    <text evidence="4">The sequence shown here is derived from an EMBL/GenBank/DDBJ whole genome shotgun (WGS) entry which is preliminary data.</text>
</comment>
<gene>
    <name evidence="4" type="ORF">GON03_13095</name>
</gene>
<dbReference type="InterPro" id="IPR009057">
    <property type="entry name" value="Homeodomain-like_sf"/>
</dbReference>
<dbReference type="EMBL" id="WSEK01000004">
    <property type="protein sequence ID" value="MVQ50120.1"/>
    <property type="molecule type" value="Genomic_DNA"/>
</dbReference>
<evidence type="ECO:0000259" key="3">
    <source>
        <dbReference type="Pfam" id="PF13305"/>
    </source>
</evidence>
<name>A0A6L6XSE0_9ACTN</name>
<feature type="domain" description="HTH-type transcriptional regulator MT1864/Rv1816-like C-terminal" evidence="3">
    <location>
        <begin position="98"/>
        <end position="213"/>
    </location>
</feature>
<accession>A0A6L6XSE0</accession>
<dbReference type="SUPFAM" id="SSF48498">
    <property type="entry name" value="Tetracyclin repressor-like, C-terminal domain"/>
    <property type="match status" value="1"/>
</dbReference>
<dbReference type="SUPFAM" id="SSF46689">
    <property type="entry name" value="Homeodomain-like"/>
    <property type="match status" value="1"/>
</dbReference>
<evidence type="ECO:0000313" key="4">
    <source>
        <dbReference type="EMBL" id="MVQ50120.1"/>
    </source>
</evidence>
<reference evidence="4 5" key="1">
    <citation type="submission" date="2019-12" db="EMBL/GenBank/DDBJ databases">
        <authorList>
            <person name="Huq M.A."/>
        </authorList>
    </citation>
    <scope>NUCLEOTIDE SEQUENCE [LARGE SCALE GENOMIC DNA]</scope>
    <source>
        <strain evidence="4 5">MAH-18</strain>
    </source>
</reference>
<protein>
    <recommendedName>
        <fullName evidence="3">HTH-type transcriptional regulator MT1864/Rv1816-like C-terminal domain-containing protein</fullName>
    </recommendedName>
</protein>
<evidence type="ECO:0000256" key="2">
    <source>
        <dbReference type="ARBA" id="ARBA00023163"/>
    </source>
</evidence>
<dbReference type="Pfam" id="PF13305">
    <property type="entry name" value="TetR_C_33"/>
    <property type="match status" value="1"/>
</dbReference>
<evidence type="ECO:0000313" key="5">
    <source>
        <dbReference type="Proteomes" id="UP000473525"/>
    </source>
</evidence>
<dbReference type="AlphaFoldDB" id="A0A6L6XSE0"/>
<proteinExistence type="predicted"/>
<organism evidence="4 5">
    <name type="scientific">Nocardioides agri</name>
    <dbReference type="NCBI Taxonomy" id="2682843"/>
    <lineage>
        <taxon>Bacteria</taxon>
        <taxon>Bacillati</taxon>
        <taxon>Actinomycetota</taxon>
        <taxon>Actinomycetes</taxon>
        <taxon>Propionibacteriales</taxon>
        <taxon>Nocardioidaceae</taxon>
        <taxon>Nocardioides</taxon>
    </lineage>
</organism>
<keyword evidence="5" id="KW-1185">Reference proteome</keyword>
<dbReference type="Gene3D" id="1.10.357.10">
    <property type="entry name" value="Tetracycline Repressor, domain 2"/>
    <property type="match status" value="1"/>
</dbReference>
<dbReference type="RefSeq" id="WP_157342992.1">
    <property type="nucleotide sequence ID" value="NZ_WSEK01000004.1"/>
</dbReference>
<dbReference type="InterPro" id="IPR025996">
    <property type="entry name" value="MT1864/Rv1816-like_C"/>
</dbReference>
<dbReference type="Proteomes" id="UP000473525">
    <property type="component" value="Unassembled WGS sequence"/>
</dbReference>
<evidence type="ECO:0000256" key="1">
    <source>
        <dbReference type="ARBA" id="ARBA00023015"/>
    </source>
</evidence>
<sequence>MGTLREPTRRERQREATYDEIVRASRQLLAEGAELSLRAVAGRMGVTAPALYRYVASYQELVDLVAFEIDKAATEGFRAAADALPEDDYAGRLLVSTTAFRQWAIANPREFGLVFANPVADADCIRREMLTLATSGHLLTGQMRALWQHNHHPVPAVEDLPPSVRDAVTDPLIPAETEGLAPDERGLIWVYMQGWTQLYGVVALEVFGHMDPRVIASGEMFIDTLRNFVPRIGLADDWPRLEAMVRALLAQPVTAAAG</sequence>
<keyword evidence="2" id="KW-0804">Transcription</keyword>
<dbReference type="InterPro" id="IPR036271">
    <property type="entry name" value="Tet_transcr_reg_TetR-rel_C_sf"/>
</dbReference>